<dbReference type="InterPro" id="IPR029063">
    <property type="entry name" value="SAM-dependent_MTases_sf"/>
</dbReference>
<keyword evidence="2" id="KW-0808">Transferase</keyword>
<evidence type="ECO:0000313" key="2">
    <source>
        <dbReference type="EMBL" id="MCK2034906.1"/>
    </source>
</evidence>
<proteinExistence type="predicted"/>
<evidence type="ECO:0000313" key="3">
    <source>
        <dbReference type="Proteomes" id="UP001300096"/>
    </source>
</evidence>
<dbReference type="SUPFAM" id="SSF53335">
    <property type="entry name" value="S-adenosyl-L-methionine-dependent methyltransferases"/>
    <property type="match status" value="1"/>
</dbReference>
<dbReference type="Proteomes" id="UP001300096">
    <property type="component" value="Unassembled WGS sequence"/>
</dbReference>
<dbReference type="Pfam" id="PF08242">
    <property type="entry name" value="Methyltransf_12"/>
    <property type="match status" value="1"/>
</dbReference>
<reference evidence="2 3" key="1">
    <citation type="submission" date="2021-06" db="EMBL/GenBank/DDBJ databases">
        <title>Genome-based taxonomic framework of Microbacterium strains isolated from marine environment, the description of four new species and reclassification of four preexisting species.</title>
        <authorList>
            <person name="Lee S.D."/>
            <person name="Kim S.-M."/>
            <person name="Byeon Y.-S."/>
            <person name="Yang H.L."/>
            <person name="Kim I.S."/>
        </authorList>
    </citation>
    <scope>NUCLEOTIDE SEQUENCE [LARGE SCALE GENOMIC DNA]</scope>
    <source>
        <strain evidence="2 3">SSW1-49</strain>
    </source>
</reference>
<organism evidence="2 3">
    <name type="scientific">Microbacterium croceum</name>
    <dbReference type="NCBI Taxonomy" id="2851645"/>
    <lineage>
        <taxon>Bacteria</taxon>
        <taxon>Bacillati</taxon>
        <taxon>Actinomycetota</taxon>
        <taxon>Actinomycetes</taxon>
        <taxon>Micrococcales</taxon>
        <taxon>Microbacteriaceae</taxon>
        <taxon>Microbacterium</taxon>
    </lineage>
</organism>
<accession>A0ABT0FAX5</accession>
<dbReference type="RefSeq" id="WP_247628358.1">
    <property type="nucleotide sequence ID" value="NZ_JAHWXN010000001.1"/>
</dbReference>
<keyword evidence="2" id="KW-0489">Methyltransferase</keyword>
<gene>
    <name evidence="2" type="ORF">KZC51_02045</name>
</gene>
<dbReference type="GO" id="GO:0032259">
    <property type="term" value="P:methylation"/>
    <property type="evidence" value="ECO:0007669"/>
    <property type="project" value="UniProtKB-KW"/>
</dbReference>
<dbReference type="GO" id="GO:0008168">
    <property type="term" value="F:methyltransferase activity"/>
    <property type="evidence" value="ECO:0007669"/>
    <property type="project" value="UniProtKB-KW"/>
</dbReference>
<dbReference type="PANTHER" id="PTHR43464">
    <property type="entry name" value="METHYLTRANSFERASE"/>
    <property type="match status" value="1"/>
</dbReference>
<dbReference type="Gene3D" id="3.40.50.150">
    <property type="entry name" value="Vaccinia Virus protein VP39"/>
    <property type="match status" value="1"/>
</dbReference>
<comment type="caution">
    <text evidence="2">The sequence shown here is derived from an EMBL/GenBank/DDBJ whole genome shotgun (WGS) entry which is preliminary data.</text>
</comment>
<protein>
    <submittedName>
        <fullName evidence="2">Class I SAM-dependent methyltransferase</fullName>
    </submittedName>
</protein>
<dbReference type="EMBL" id="JAHWXN010000001">
    <property type="protein sequence ID" value="MCK2034906.1"/>
    <property type="molecule type" value="Genomic_DNA"/>
</dbReference>
<dbReference type="InterPro" id="IPR013217">
    <property type="entry name" value="Methyltransf_12"/>
</dbReference>
<evidence type="ECO:0000259" key="1">
    <source>
        <dbReference type="Pfam" id="PF08242"/>
    </source>
</evidence>
<keyword evidence="3" id="KW-1185">Reference proteome</keyword>
<dbReference type="PANTHER" id="PTHR43464:SF82">
    <property type="entry name" value="METHYLTRANSFERASE DOMAIN-CONTAINING PROTEIN"/>
    <property type="match status" value="1"/>
</dbReference>
<feature type="domain" description="Methyltransferase type 12" evidence="1">
    <location>
        <begin position="61"/>
        <end position="155"/>
    </location>
</feature>
<dbReference type="CDD" id="cd02440">
    <property type="entry name" value="AdoMet_MTases"/>
    <property type="match status" value="1"/>
</dbReference>
<sequence>MQHSSSYDLNRANWDERAPLHLASREYAVQSYVDDPTRLSDVVAFDRERLGDLHGVRAAHLQCHIGTDTISLERLGAQVTGLDFSPAAIEGARDLAARANSSAVFVEASVDDAVSALGEGRFDLVYTGIGALCWLPDITAWARTVSSLLAPGGRLFIREGHPVLWAIDENQADALVLGYPYFEQSEPLVWDDSSTYVETDESIRASVTHEWNHGIGEILTAVLDAGMTITQFVEHTSVPWEALPGRMHLDDNGEWTLTEHAERLPLTYTLQATKTV</sequence>
<name>A0ABT0FAX5_9MICO</name>